<dbReference type="AlphaFoldDB" id="A0A8J7JYU7"/>
<dbReference type="EMBL" id="JADEYS010000011">
    <property type="protein sequence ID" value="MBE9397998.1"/>
    <property type="molecule type" value="Genomic_DNA"/>
</dbReference>
<name>A0A8J7JYU7_9GAMM</name>
<dbReference type="RefSeq" id="WP_193953626.1">
    <property type="nucleotide sequence ID" value="NZ_JADEYS010000011.1"/>
</dbReference>
<organism evidence="1 2">
    <name type="scientific">Pontibacterium sinense</name>
    <dbReference type="NCBI Taxonomy" id="2781979"/>
    <lineage>
        <taxon>Bacteria</taxon>
        <taxon>Pseudomonadati</taxon>
        <taxon>Pseudomonadota</taxon>
        <taxon>Gammaproteobacteria</taxon>
        <taxon>Oceanospirillales</taxon>
        <taxon>Oceanospirillaceae</taxon>
        <taxon>Pontibacterium</taxon>
    </lineage>
</organism>
<keyword evidence="2" id="KW-1185">Reference proteome</keyword>
<dbReference type="Proteomes" id="UP000640333">
    <property type="component" value="Unassembled WGS sequence"/>
</dbReference>
<dbReference type="InterPro" id="IPR014955">
    <property type="entry name" value="DUF1826"/>
</dbReference>
<accession>A0A8J7JYU7</accession>
<protein>
    <submittedName>
        <fullName evidence="1">DUF1826 domain-containing protein</fullName>
    </submittedName>
</protein>
<dbReference type="Pfam" id="PF08856">
    <property type="entry name" value="DUF1826"/>
    <property type="match status" value="1"/>
</dbReference>
<comment type="caution">
    <text evidence="1">The sequence shown here is derived from an EMBL/GenBank/DDBJ whole genome shotgun (WGS) entry which is preliminary data.</text>
</comment>
<proteinExistence type="predicted"/>
<sequence>MNTATHAALTQQPSQQLKRIARISDQAEVLGEIYQPDVNLAVWQRDLGAEIEHYMAQLADSNRQVNLRCLIGTGDEMHEETSTQLNRVLPDFIGKDALTNNICELVEMYQCLFEPQQIGIRLATLNRAMCPKFHVDYLPARMVTTYSGAGTHWLPNPEDGSPRIPEIEPEHFEQISAGDVALLKGDGWFENEGFGVVHRSPPVAEGETRMFLSLDFAD</sequence>
<gene>
    <name evidence="1" type="ORF">IOQ59_12085</name>
</gene>
<reference evidence="1" key="1">
    <citation type="submission" date="2020-10" db="EMBL/GenBank/DDBJ databases">
        <title>Bacterium isolated from coastal waters sediment.</title>
        <authorList>
            <person name="Chen R.-J."/>
            <person name="Lu D.-C."/>
            <person name="Zhu K.-L."/>
            <person name="Du Z.-J."/>
        </authorList>
    </citation>
    <scope>NUCLEOTIDE SEQUENCE</scope>
    <source>
        <strain evidence="1">N1Y112</strain>
    </source>
</reference>
<evidence type="ECO:0000313" key="1">
    <source>
        <dbReference type="EMBL" id="MBE9397998.1"/>
    </source>
</evidence>
<evidence type="ECO:0000313" key="2">
    <source>
        <dbReference type="Proteomes" id="UP000640333"/>
    </source>
</evidence>